<dbReference type="GO" id="GO:0016779">
    <property type="term" value="F:nucleotidyltransferase activity"/>
    <property type="evidence" value="ECO:0007669"/>
    <property type="project" value="UniProtKB-KW"/>
</dbReference>
<dbReference type="EMBL" id="JACHGY010000001">
    <property type="protein sequence ID" value="MBB6429093.1"/>
    <property type="molecule type" value="Genomic_DNA"/>
</dbReference>
<dbReference type="PANTHER" id="PTHR43031:SF17">
    <property type="entry name" value="SULFURTRANSFERASE YTWF-RELATED"/>
    <property type="match status" value="1"/>
</dbReference>
<dbReference type="PROSITE" id="PS50206">
    <property type="entry name" value="RHODANESE_3"/>
    <property type="match status" value="1"/>
</dbReference>
<evidence type="ECO:0000313" key="3">
    <source>
        <dbReference type="Proteomes" id="UP000541810"/>
    </source>
</evidence>
<dbReference type="SUPFAM" id="SSF52821">
    <property type="entry name" value="Rhodanese/Cell cycle control phosphatase"/>
    <property type="match status" value="1"/>
</dbReference>
<dbReference type="InterPro" id="IPR050229">
    <property type="entry name" value="GlpE_sulfurtransferase"/>
</dbReference>
<feature type="domain" description="Rhodanese" evidence="1">
    <location>
        <begin position="34"/>
        <end position="124"/>
    </location>
</feature>
<accession>A0A7X0LKL8</accession>
<keyword evidence="2" id="KW-0808">Transferase</keyword>
<dbReference type="InterPro" id="IPR001763">
    <property type="entry name" value="Rhodanese-like_dom"/>
</dbReference>
<protein>
    <submittedName>
        <fullName evidence="2">Adenylyltransferase/sulfurtransferase</fullName>
    </submittedName>
</protein>
<keyword evidence="2" id="KW-0548">Nucleotidyltransferase</keyword>
<proteinExistence type="predicted"/>
<dbReference type="InterPro" id="IPR036873">
    <property type="entry name" value="Rhodanese-like_dom_sf"/>
</dbReference>
<dbReference type="Pfam" id="PF00581">
    <property type="entry name" value="Rhodanese"/>
    <property type="match status" value="1"/>
</dbReference>
<dbReference type="RefSeq" id="WP_184676692.1">
    <property type="nucleotide sequence ID" value="NZ_JACHGY010000001.1"/>
</dbReference>
<reference evidence="2 3" key="1">
    <citation type="submission" date="2020-08" db="EMBL/GenBank/DDBJ databases">
        <title>Genomic Encyclopedia of Type Strains, Phase IV (KMG-IV): sequencing the most valuable type-strain genomes for metagenomic binning, comparative biology and taxonomic classification.</title>
        <authorList>
            <person name="Goeker M."/>
        </authorList>
    </citation>
    <scope>NUCLEOTIDE SEQUENCE [LARGE SCALE GENOMIC DNA]</scope>
    <source>
        <strain evidence="2 3">DSM 103725</strain>
    </source>
</reference>
<name>A0A7X0LKL8_9BACT</name>
<dbReference type="Proteomes" id="UP000541810">
    <property type="component" value="Unassembled WGS sequence"/>
</dbReference>
<organism evidence="2 3">
    <name type="scientific">Algisphaera agarilytica</name>
    <dbReference type="NCBI Taxonomy" id="1385975"/>
    <lineage>
        <taxon>Bacteria</taxon>
        <taxon>Pseudomonadati</taxon>
        <taxon>Planctomycetota</taxon>
        <taxon>Phycisphaerae</taxon>
        <taxon>Phycisphaerales</taxon>
        <taxon>Phycisphaeraceae</taxon>
        <taxon>Algisphaera</taxon>
    </lineage>
</organism>
<sequence>MAERPLDSQGLPDGYTLQPDWEVTPRAVKTLREAGEDFVLLDVREPREIAAAAVDGAVVVPMGEIPSRLSELEPRAQEKIVVMCHHGVRSMRVAAFLRQQGFQDVKSMAGGIDLWSRDIDAGVPRY</sequence>
<dbReference type="SMART" id="SM00450">
    <property type="entry name" value="RHOD"/>
    <property type="match status" value="1"/>
</dbReference>
<comment type="caution">
    <text evidence="2">The sequence shown here is derived from an EMBL/GenBank/DDBJ whole genome shotgun (WGS) entry which is preliminary data.</text>
</comment>
<evidence type="ECO:0000313" key="2">
    <source>
        <dbReference type="EMBL" id="MBB6429093.1"/>
    </source>
</evidence>
<keyword evidence="3" id="KW-1185">Reference proteome</keyword>
<dbReference type="PANTHER" id="PTHR43031">
    <property type="entry name" value="FAD-DEPENDENT OXIDOREDUCTASE"/>
    <property type="match status" value="1"/>
</dbReference>
<gene>
    <name evidence="2" type="ORF">HNQ40_000899</name>
</gene>
<evidence type="ECO:0000259" key="1">
    <source>
        <dbReference type="PROSITE" id="PS50206"/>
    </source>
</evidence>
<dbReference type="AlphaFoldDB" id="A0A7X0LKL8"/>
<dbReference type="Gene3D" id="3.40.250.10">
    <property type="entry name" value="Rhodanese-like domain"/>
    <property type="match status" value="1"/>
</dbReference>